<dbReference type="InterPro" id="IPR036444">
    <property type="entry name" value="PLipase_A2_dom_sf"/>
</dbReference>
<dbReference type="Gene3D" id="1.20.90.10">
    <property type="entry name" value="Phospholipase A2 domain"/>
    <property type="match status" value="1"/>
</dbReference>
<dbReference type="Bgee" id="ENSMODG00000050821">
    <property type="expression patterns" value="Expressed in adult mammalian kidney and 3 other cell types or tissues"/>
</dbReference>
<dbReference type="GO" id="GO:0005509">
    <property type="term" value="F:calcium ion binding"/>
    <property type="evidence" value="ECO:0000318"/>
    <property type="project" value="GO_Central"/>
</dbReference>
<name>A0A5F8GZT4_MONDO</name>
<dbReference type="GO" id="GO:0046471">
    <property type="term" value="P:phosphatidylglycerol metabolic process"/>
    <property type="evidence" value="ECO:0000318"/>
    <property type="project" value="GO_Central"/>
</dbReference>
<reference evidence="2 3" key="1">
    <citation type="journal article" date="2007" name="Nature">
        <title>Genome of the marsupial Monodelphis domestica reveals innovation in non-coding sequences.</title>
        <authorList>
            <person name="Mikkelsen T.S."/>
            <person name="Wakefield M.J."/>
            <person name="Aken B."/>
            <person name="Amemiya C.T."/>
            <person name="Chang J.L."/>
            <person name="Duke S."/>
            <person name="Garber M."/>
            <person name="Gentles A.J."/>
            <person name="Goodstadt L."/>
            <person name="Heger A."/>
            <person name="Jurka J."/>
            <person name="Kamal M."/>
            <person name="Mauceli E."/>
            <person name="Searle S.M."/>
            <person name="Sharpe T."/>
            <person name="Baker M.L."/>
            <person name="Batzer M.A."/>
            <person name="Benos P.V."/>
            <person name="Belov K."/>
            <person name="Clamp M."/>
            <person name="Cook A."/>
            <person name="Cuff J."/>
            <person name="Das R."/>
            <person name="Davidow L."/>
            <person name="Deakin J.E."/>
            <person name="Fazzari M.J."/>
            <person name="Glass J.L."/>
            <person name="Grabherr M."/>
            <person name="Greally J.M."/>
            <person name="Gu W."/>
            <person name="Hore T.A."/>
            <person name="Huttley G.A."/>
            <person name="Kleber M."/>
            <person name="Jirtle R.L."/>
            <person name="Koina E."/>
            <person name="Lee J.T."/>
            <person name="Mahony S."/>
            <person name="Marra M.A."/>
            <person name="Miller R.D."/>
            <person name="Nicholls R.D."/>
            <person name="Oda M."/>
            <person name="Papenfuss A.T."/>
            <person name="Parra Z.E."/>
            <person name="Pollock D.D."/>
            <person name="Ray D.A."/>
            <person name="Schein J.E."/>
            <person name="Speed T.P."/>
            <person name="Thompson K."/>
            <person name="VandeBerg J.L."/>
            <person name="Wade C.M."/>
            <person name="Walker J.A."/>
            <person name="Waters P.D."/>
            <person name="Webber C."/>
            <person name="Weidman J.R."/>
            <person name="Xie X."/>
            <person name="Zody M.C."/>
            <person name="Baldwin J."/>
            <person name="Abdouelleil A."/>
            <person name="Abdulkadir J."/>
            <person name="Abebe A."/>
            <person name="Abera B."/>
            <person name="Abreu J."/>
            <person name="Acer S.C."/>
            <person name="Aftuck L."/>
            <person name="Alexander A."/>
            <person name="An P."/>
            <person name="Anderson E."/>
            <person name="Anderson S."/>
            <person name="Arachi H."/>
            <person name="Azer M."/>
            <person name="Bachantsang P."/>
            <person name="Barry A."/>
            <person name="Bayul T."/>
            <person name="Berlin A."/>
            <person name="Bessette D."/>
            <person name="Bloom T."/>
            <person name="Bloom T."/>
            <person name="Boguslavskiy L."/>
            <person name="Bonnet C."/>
            <person name="Boukhgalter B."/>
            <person name="Bourzgui I."/>
            <person name="Brown A."/>
            <person name="Cahill P."/>
            <person name="Channer S."/>
            <person name="Cheshatsang Y."/>
            <person name="Chuda L."/>
            <person name="Citroen M."/>
            <person name="Collymore A."/>
            <person name="Cooke P."/>
            <person name="Costello M."/>
            <person name="D'Aco K."/>
            <person name="Daza R."/>
            <person name="De Haan G."/>
            <person name="DeGray S."/>
            <person name="DeMaso C."/>
            <person name="Dhargay N."/>
            <person name="Dooley K."/>
            <person name="Dooley E."/>
            <person name="Doricent M."/>
            <person name="Dorje P."/>
            <person name="Dorjee K."/>
            <person name="Dupes A."/>
            <person name="Elong R."/>
            <person name="Falk J."/>
            <person name="Farina A."/>
            <person name="Faro S."/>
            <person name="Ferguson D."/>
            <person name="Fisher S."/>
            <person name="Foley C.D."/>
            <person name="Franke A."/>
            <person name="Friedrich D."/>
            <person name="Gadbois L."/>
            <person name="Gearin G."/>
            <person name="Gearin C.R."/>
            <person name="Giannoukos G."/>
            <person name="Goode T."/>
            <person name="Graham J."/>
            <person name="Grandbois E."/>
            <person name="Grewal S."/>
            <person name="Gyaltsen K."/>
            <person name="Hafez N."/>
            <person name="Hagos B."/>
            <person name="Hall J."/>
            <person name="Henson C."/>
            <person name="Hollinger A."/>
            <person name="Honan T."/>
            <person name="Huard M.D."/>
            <person name="Hughes L."/>
            <person name="Hurhula B."/>
            <person name="Husby M.E."/>
            <person name="Kamat A."/>
            <person name="Kanga B."/>
            <person name="Kashin S."/>
            <person name="Khazanovich D."/>
            <person name="Kisner P."/>
            <person name="Lance K."/>
            <person name="Lara M."/>
            <person name="Lee W."/>
            <person name="Lennon N."/>
            <person name="Letendre F."/>
            <person name="LeVine R."/>
            <person name="Lipovsky A."/>
            <person name="Liu X."/>
            <person name="Liu J."/>
            <person name="Liu S."/>
            <person name="Lokyitsang T."/>
            <person name="Lokyitsang Y."/>
            <person name="Lubonja R."/>
            <person name="Lui A."/>
            <person name="MacDonald P."/>
            <person name="Magnisalis V."/>
            <person name="Maru K."/>
            <person name="Matthews C."/>
            <person name="McCusker W."/>
            <person name="McDonough S."/>
            <person name="Mehta T."/>
            <person name="Meldrim J."/>
            <person name="Meneus L."/>
            <person name="Mihai O."/>
            <person name="Mihalev A."/>
            <person name="Mihova T."/>
            <person name="Mittelman R."/>
            <person name="Mlenga V."/>
            <person name="Montmayeur A."/>
            <person name="Mulrain L."/>
            <person name="Navidi A."/>
            <person name="Naylor J."/>
            <person name="Negash T."/>
            <person name="Nguyen T."/>
            <person name="Nguyen N."/>
            <person name="Nicol R."/>
            <person name="Norbu C."/>
            <person name="Norbu N."/>
            <person name="Novod N."/>
            <person name="O'Neill B."/>
            <person name="Osman S."/>
            <person name="Markiewicz E."/>
            <person name="Oyono O.L."/>
            <person name="Patti C."/>
            <person name="Phunkhang P."/>
            <person name="Pierre F."/>
            <person name="Priest M."/>
            <person name="Raghuraman S."/>
            <person name="Rege F."/>
            <person name="Reyes R."/>
            <person name="Rise C."/>
            <person name="Rogov P."/>
            <person name="Ross K."/>
            <person name="Ryan E."/>
            <person name="Settipalli S."/>
            <person name="Shea T."/>
            <person name="Sherpa N."/>
            <person name="Shi L."/>
            <person name="Shih D."/>
            <person name="Sparrow T."/>
            <person name="Spaulding J."/>
            <person name="Stalker J."/>
            <person name="Stange-Thomann N."/>
            <person name="Stavropoulos S."/>
            <person name="Stone C."/>
            <person name="Strader C."/>
            <person name="Tesfaye S."/>
            <person name="Thomson T."/>
            <person name="Thoulutsang Y."/>
            <person name="Thoulutsang D."/>
            <person name="Topham K."/>
            <person name="Topping I."/>
            <person name="Tsamla T."/>
            <person name="Vassiliev H."/>
            <person name="Vo A."/>
            <person name="Wangchuk T."/>
            <person name="Wangdi T."/>
            <person name="Weiand M."/>
            <person name="Wilkinson J."/>
            <person name="Wilson A."/>
            <person name="Yadav S."/>
            <person name="Young G."/>
            <person name="Yu Q."/>
            <person name="Zembek L."/>
            <person name="Zhong D."/>
            <person name="Zimmer A."/>
            <person name="Zwirko Z."/>
            <person name="Jaffe D.B."/>
            <person name="Alvarez P."/>
            <person name="Brockman W."/>
            <person name="Butler J."/>
            <person name="Chin C."/>
            <person name="Gnerre S."/>
            <person name="MacCallum I."/>
            <person name="Graves J.A."/>
            <person name="Ponting C.P."/>
            <person name="Breen M."/>
            <person name="Samollow P.B."/>
            <person name="Lander E.S."/>
            <person name="Lindblad-Toh K."/>
        </authorList>
    </citation>
    <scope>NUCLEOTIDE SEQUENCE [LARGE SCALE GENOMIC DNA]</scope>
</reference>
<proteinExistence type="predicted"/>
<dbReference type="Proteomes" id="UP000002280">
    <property type="component" value="Chromosome 3"/>
</dbReference>
<keyword evidence="3" id="KW-1185">Reference proteome</keyword>
<evidence type="ECO:0000313" key="2">
    <source>
        <dbReference type="Ensembl" id="ENSMODP00000053115.1"/>
    </source>
</evidence>
<reference evidence="2" key="3">
    <citation type="submission" date="2025-09" db="UniProtKB">
        <authorList>
            <consortium name="Ensembl"/>
        </authorList>
    </citation>
    <scope>IDENTIFICATION</scope>
</reference>
<dbReference type="SUPFAM" id="SSF48619">
    <property type="entry name" value="Phospholipase A2, PLA2"/>
    <property type="match status" value="1"/>
</dbReference>
<organism evidence="2 3">
    <name type="scientific">Monodelphis domestica</name>
    <name type="common">Gray short-tailed opossum</name>
    <dbReference type="NCBI Taxonomy" id="13616"/>
    <lineage>
        <taxon>Eukaryota</taxon>
        <taxon>Metazoa</taxon>
        <taxon>Chordata</taxon>
        <taxon>Craniata</taxon>
        <taxon>Vertebrata</taxon>
        <taxon>Euteleostomi</taxon>
        <taxon>Mammalia</taxon>
        <taxon>Metatheria</taxon>
        <taxon>Didelphimorphia</taxon>
        <taxon>Didelphidae</taxon>
        <taxon>Monodelphis</taxon>
    </lineage>
</organism>
<sequence>LLLLFSSPFLSSLSLSLSLSPELGIKCEFYNMIRCTIFKNCLLKDDGNYGCYCVLGGFGTTMDSNSQKLLLSHEQLEELHLEGTVTNCKG</sequence>
<reference evidence="2" key="2">
    <citation type="submission" date="2025-08" db="UniProtKB">
        <authorList>
            <consortium name="Ensembl"/>
        </authorList>
    </citation>
    <scope>IDENTIFICATION</scope>
</reference>
<dbReference type="InParanoid" id="A0A5F8GZT4"/>
<dbReference type="GO" id="GO:0046470">
    <property type="term" value="P:phosphatidylcholine metabolic process"/>
    <property type="evidence" value="ECO:0000318"/>
    <property type="project" value="GO_Central"/>
</dbReference>
<feature type="chain" id="PRO_5023816010" evidence="1">
    <location>
        <begin position="19"/>
        <end position="90"/>
    </location>
</feature>
<dbReference type="GO" id="GO:0005543">
    <property type="term" value="F:phospholipid binding"/>
    <property type="evidence" value="ECO:0000318"/>
    <property type="project" value="GO_Central"/>
</dbReference>
<evidence type="ECO:0000256" key="1">
    <source>
        <dbReference type="SAM" id="SignalP"/>
    </source>
</evidence>
<accession>A0A5F8GZT4</accession>
<dbReference type="AlphaFoldDB" id="A0A5F8GZT4"/>
<evidence type="ECO:0000313" key="3">
    <source>
        <dbReference type="Proteomes" id="UP000002280"/>
    </source>
</evidence>
<feature type="signal peptide" evidence="1">
    <location>
        <begin position="1"/>
        <end position="18"/>
    </location>
</feature>
<dbReference type="Ensembl" id="ENSMODT00000064807.1">
    <property type="protein sequence ID" value="ENSMODP00000053115.1"/>
    <property type="gene ID" value="ENSMODG00000050821.1"/>
</dbReference>
<keyword evidence="1" id="KW-0732">Signal</keyword>
<protein>
    <submittedName>
        <fullName evidence="2">Uncharacterized protein</fullName>
    </submittedName>
</protein>
<dbReference type="GO" id="GO:0050482">
    <property type="term" value="P:arachidonate secretion"/>
    <property type="evidence" value="ECO:0007669"/>
    <property type="project" value="InterPro"/>
</dbReference>
<dbReference type="GO" id="GO:0047498">
    <property type="term" value="F:calcium-dependent phospholipase A2 activity"/>
    <property type="evidence" value="ECO:0000318"/>
    <property type="project" value="GO_Central"/>
</dbReference>